<evidence type="ECO:0000313" key="2">
    <source>
        <dbReference type="EMBL" id="KYQ52112.1"/>
    </source>
</evidence>
<feature type="compositionally biased region" description="Basic and acidic residues" evidence="1">
    <location>
        <begin position="410"/>
        <end position="442"/>
    </location>
</feature>
<dbReference type="Proteomes" id="UP000075809">
    <property type="component" value="Unassembled WGS sequence"/>
</dbReference>
<sequence length="474" mass="50921">MHHGGVIPCRWPWELLGSSSLGGPEKVATVKRPIREEYSPRAIAEKVDLALLLHDSLRLMKRADAGFAGGRRRAGTGAGRQGAGPTAARLDHLRLAGAAAVRGDDVIAVIRRAGRHGQARPGVLTVASLLLLRLVFVGAVARHVAETGRHPVEVLLKVAATAAAAARLEREIVALLRPEILMTLTLGPAASAAAAFQIREYRLLPDVEALTVHELTDRTIVVIAGDLDRVVQGVEADEGVAAQTLAGRRAAARRLARAQQIIHGIVSANANAPVLQEATAATSVAAVGVTPRCHIRCDPPHTCKDTKSTDLAGDRFARLGDIQGVASPKNQGHSRVTTGPPAPVARSAHREGGILHGTRRDVPRCLYRRAGASESRSGSVNRSAITAVIKELSNIVRKRSKSKNYNDLQRVMDKTRYDPEEKGEEEGHRMLPSKTDDSDLSEGSRLRFETLAMGRWLRASFMVFAECQISALKE</sequence>
<accession>A0A151WW31</accession>
<feature type="compositionally biased region" description="Polar residues" evidence="1">
    <location>
        <begin position="328"/>
        <end position="337"/>
    </location>
</feature>
<organism evidence="2 3">
    <name type="scientific">Mycetomoellerius zeteki</name>
    <dbReference type="NCBI Taxonomy" id="64791"/>
    <lineage>
        <taxon>Eukaryota</taxon>
        <taxon>Metazoa</taxon>
        <taxon>Ecdysozoa</taxon>
        <taxon>Arthropoda</taxon>
        <taxon>Hexapoda</taxon>
        <taxon>Insecta</taxon>
        <taxon>Pterygota</taxon>
        <taxon>Neoptera</taxon>
        <taxon>Endopterygota</taxon>
        <taxon>Hymenoptera</taxon>
        <taxon>Apocrita</taxon>
        <taxon>Aculeata</taxon>
        <taxon>Formicoidea</taxon>
        <taxon>Formicidae</taxon>
        <taxon>Myrmicinae</taxon>
        <taxon>Mycetomoellerius</taxon>
    </lineage>
</organism>
<evidence type="ECO:0000313" key="3">
    <source>
        <dbReference type="Proteomes" id="UP000075809"/>
    </source>
</evidence>
<reference evidence="2 3" key="1">
    <citation type="submission" date="2015-09" db="EMBL/GenBank/DDBJ databases">
        <title>Trachymyrmex zeteki WGS genome.</title>
        <authorList>
            <person name="Nygaard S."/>
            <person name="Hu H."/>
            <person name="Boomsma J."/>
            <person name="Zhang G."/>
        </authorList>
    </citation>
    <scope>NUCLEOTIDE SEQUENCE [LARGE SCALE GENOMIC DNA]</scope>
    <source>
        <strain evidence="2">Tzet28-1</strain>
        <tissue evidence="2">Whole body</tissue>
    </source>
</reference>
<dbReference type="AlphaFoldDB" id="A0A151WW31"/>
<evidence type="ECO:0000256" key="1">
    <source>
        <dbReference type="SAM" id="MobiDB-lite"/>
    </source>
</evidence>
<name>A0A151WW31_9HYME</name>
<feature type="region of interest" description="Disordered" evidence="1">
    <location>
        <begin position="324"/>
        <end position="347"/>
    </location>
</feature>
<protein>
    <submittedName>
        <fullName evidence="2">Uncharacterized protein</fullName>
    </submittedName>
</protein>
<keyword evidence="3" id="KW-1185">Reference proteome</keyword>
<proteinExistence type="predicted"/>
<gene>
    <name evidence="2" type="ORF">ALC60_08726</name>
</gene>
<dbReference type="EMBL" id="KQ982691">
    <property type="protein sequence ID" value="KYQ52112.1"/>
    <property type="molecule type" value="Genomic_DNA"/>
</dbReference>
<feature type="region of interest" description="Disordered" evidence="1">
    <location>
        <begin position="406"/>
        <end position="442"/>
    </location>
</feature>